<name>C8XD68_NAKMY</name>
<dbReference type="InterPro" id="IPR000620">
    <property type="entry name" value="EamA_dom"/>
</dbReference>
<evidence type="ECO:0000256" key="1">
    <source>
        <dbReference type="ARBA" id="ARBA00004141"/>
    </source>
</evidence>
<evidence type="ECO:0000256" key="4">
    <source>
        <dbReference type="ARBA" id="ARBA00022989"/>
    </source>
</evidence>
<dbReference type="HOGENOM" id="CLU_033863_1_0_11"/>
<evidence type="ECO:0000256" key="5">
    <source>
        <dbReference type="ARBA" id="ARBA00023136"/>
    </source>
</evidence>
<evidence type="ECO:0000259" key="7">
    <source>
        <dbReference type="Pfam" id="PF00892"/>
    </source>
</evidence>
<feature type="transmembrane region" description="Helical" evidence="6">
    <location>
        <begin position="278"/>
        <end position="298"/>
    </location>
</feature>
<evidence type="ECO:0000256" key="2">
    <source>
        <dbReference type="ARBA" id="ARBA00007362"/>
    </source>
</evidence>
<dbReference type="Pfam" id="PF00892">
    <property type="entry name" value="EamA"/>
    <property type="match status" value="2"/>
</dbReference>
<organism evidence="8 9">
    <name type="scientific">Nakamurella multipartita (strain ATCC 700099 / DSM 44233 / CIP 104796 / JCM 9543 / NBRC 105858 / Y-104)</name>
    <name type="common">Microsphaera multipartita</name>
    <dbReference type="NCBI Taxonomy" id="479431"/>
    <lineage>
        <taxon>Bacteria</taxon>
        <taxon>Bacillati</taxon>
        <taxon>Actinomycetota</taxon>
        <taxon>Actinomycetes</taxon>
        <taxon>Nakamurellales</taxon>
        <taxon>Nakamurellaceae</taxon>
        <taxon>Nakamurella</taxon>
    </lineage>
</organism>
<reference evidence="8 9" key="2">
    <citation type="journal article" date="2010" name="Stand. Genomic Sci.">
        <title>Complete genome sequence of Nakamurella multipartita type strain (Y-104).</title>
        <authorList>
            <person name="Tice H."/>
            <person name="Mayilraj S."/>
            <person name="Sims D."/>
            <person name="Lapidus A."/>
            <person name="Nolan M."/>
            <person name="Lucas S."/>
            <person name="Glavina Del Rio T."/>
            <person name="Copeland A."/>
            <person name="Cheng J.F."/>
            <person name="Meincke L."/>
            <person name="Bruce D."/>
            <person name="Goodwin L."/>
            <person name="Pitluck S."/>
            <person name="Ivanova N."/>
            <person name="Mavromatis K."/>
            <person name="Ovchinnikova G."/>
            <person name="Pati A."/>
            <person name="Chen A."/>
            <person name="Palaniappan K."/>
            <person name="Land M."/>
            <person name="Hauser L."/>
            <person name="Chang Y.J."/>
            <person name="Jeffries C.D."/>
            <person name="Detter J.C."/>
            <person name="Brettin T."/>
            <person name="Rohde M."/>
            <person name="Goker M."/>
            <person name="Bristow J."/>
            <person name="Eisen J.A."/>
            <person name="Markowitz V."/>
            <person name="Hugenholtz P."/>
            <person name="Kyrpides N.C."/>
            <person name="Klenk H.P."/>
            <person name="Chen F."/>
        </authorList>
    </citation>
    <scope>NUCLEOTIDE SEQUENCE [LARGE SCALE GENOMIC DNA]</scope>
    <source>
        <strain evidence="9">ATCC 700099 / DSM 44233 / CIP 104796 / JCM 9543 / NBRC 105858 / Y-104</strain>
    </source>
</reference>
<feature type="domain" description="EamA" evidence="7">
    <location>
        <begin position="178"/>
        <end position="320"/>
    </location>
</feature>
<feature type="transmembrane region" description="Helical" evidence="6">
    <location>
        <begin position="120"/>
        <end position="142"/>
    </location>
</feature>
<accession>C8XD68</accession>
<gene>
    <name evidence="8" type="ordered locus">Namu_5292</name>
</gene>
<dbReference type="InterPro" id="IPR037185">
    <property type="entry name" value="EmrE-like"/>
</dbReference>
<protein>
    <recommendedName>
        <fullName evidence="7">EamA domain-containing protein</fullName>
    </recommendedName>
</protein>
<feature type="transmembrane region" description="Helical" evidence="6">
    <location>
        <begin position="95"/>
        <end position="114"/>
    </location>
</feature>
<feature type="transmembrane region" description="Helical" evidence="6">
    <location>
        <begin position="304"/>
        <end position="322"/>
    </location>
</feature>
<feature type="transmembrane region" description="Helical" evidence="6">
    <location>
        <begin position="151"/>
        <end position="171"/>
    </location>
</feature>
<dbReference type="InterPro" id="IPR050638">
    <property type="entry name" value="AA-Vitamin_Transporters"/>
</dbReference>
<dbReference type="STRING" id="479431.Namu_5292"/>
<keyword evidence="3 6" id="KW-0812">Transmembrane</keyword>
<comment type="similarity">
    <text evidence="2">Belongs to the EamA transporter family.</text>
</comment>
<reference evidence="9" key="1">
    <citation type="submission" date="2009-09" db="EMBL/GenBank/DDBJ databases">
        <title>The complete genome of Nakamurella multipartita DSM 44233.</title>
        <authorList>
            <consortium name="US DOE Joint Genome Institute (JGI-PGF)"/>
            <person name="Lucas S."/>
            <person name="Copeland A."/>
            <person name="Lapidus A."/>
            <person name="Glavina del Rio T."/>
            <person name="Dalin E."/>
            <person name="Tice H."/>
            <person name="Bruce D."/>
            <person name="Goodwin L."/>
            <person name="Pitluck S."/>
            <person name="Kyrpides N."/>
            <person name="Mavromatis K."/>
            <person name="Ivanova N."/>
            <person name="Ovchinnikova G."/>
            <person name="Sims D."/>
            <person name="Meincke L."/>
            <person name="Brettin T."/>
            <person name="Detter J.C."/>
            <person name="Han C."/>
            <person name="Larimer F."/>
            <person name="Land M."/>
            <person name="Hauser L."/>
            <person name="Markowitz V."/>
            <person name="Cheng J.-F."/>
            <person name="Hugenholtz P."/>
            <person name="Woyke T."/>
            <person name="Wu D."/>
            <person name="Klenk H.-P."/>
            <person name="Eisen J.A."/>
        </authorList>
    </citation>
    <scope>NUCLEOTIDE SEQUENCE [LARGE SCALE GENOMIC DNA]</scope>
    <source>
        <strain evidence="9">ATCC 700099 / DSM 44233 / CIP 104796 / JCM 9543 / NBRC 105858 / Y-104</strain>
    </source>
</reference>
<keyword evidence="5 6" id="KW-0472">Membrane</keyword>
<sequence length="341" mass="35565" precursor="true">MSLAYVPMTHDGRCPLTRDHTHTPSLSHRPRFGLLLALLTAAAFGTSGAFARSLIDAGWTPAAAVTARVSIAAVVLLVPSIVALRGRWSVLRRNLPMITAFGLIAIAGCQVAYFNAVQHLSVAVALLLEYMGIVLVVGWLWVRHRQRPRRLTVGGTVVSILGLALVLDLVGDATVDLVGVLWGLVAAIGLAVFFVMSAKSDPELPPIVMAGGGMVIGAIALLALGAVGLLPLAATTADVVFAGQDVPWWVPILGLSLLAAVFAYVVGIMAARALGSKLASFVGLTEVLFAVLFAWLLLGQLPTVVQLLGGALIVAGVAMVRIDELREGSEFDEPVVPTPAG</sequence>
<feature type="transmembrane region" description="Helical" evidence="6">
    <location>
        <begin position="177"/>
        <end position="195"/>
    </location>
</feature>
<dbReference type="InParanoid" id="C8XD68"/>
<dbReference type="EMBL" id="CP001737">
    <property type="protein sequence ID" value="ACV81558.1"/>
    <property type="molecule type" value="Genomic_DNA"/>
</dbReference>
<keyword evidence="9" id="KW-1185">Reference proteome</keyword>
<evidence type="ECO:0000313" key="9">
    <source>
        <dbReference type="Proteomes" id="UP000002218"/>
    </source>
</evidence>
<dbReference type="Proteomes" id="UP000002218">
    <property type="component" value="Chromosome"/>
</dbReference>
<feature type="transmembrane region" description="Helical" evidence="6">
    <location>
        <begin position="246"/>
        <end position="266"/>
    </location>
</feature>
<keyword evidence="4 6" id="KW-1133">Transmembrane helix</keyword>
<evidence type="ECO:0000313" key="8">
    <source>
        <dbReference type="EMBL" id="ACV81558.1"/>
    </source>
</evidence>
<dbReference type="SUPFAM" id="SSF103481">
    <property type="entry name" value="Multidrug resistance efflux transporter EmrE"/>
    <property type="match status" value="2"/>
</dbReference>
<proteinExistence type="inferred from homology"/>
<feature type="transmembrane region" description="Helical" evidence="6">
    <location>
        <begin position="32"/>
        <end position="55"/>
    </location>
</feature>
<dbReference type="KEGG" id="nml:Namu_5292"/>
<dbReference type="PANTHER" id="PTHR32322">
    <property type="entry name" value="INNER MEMBRANE TRANSPORTER"/>
    <property type="match status" value="1"/>
</dbReference>
<feature type="transmembrane region" description="Helical" evidence="6">
    <location>
        <begin position="207"/>
        <end position="234"/>
    </location>
</feature>
<comment type="subcellular location">
    <subcellularLocation>
        <location evidence="1">Membrane</location>
        <topology evidence="1">Multi-pass membrane protein</topology>
    </subcellularLocation>
</comment>
<dbReference type="AlphaFoldDB" id="C8XD68"/>
<evidence type="ECO:0000256" key="3">
    <source>
        <dbReference type="ARBA" id="ARBA00022692"/>
    </source>
</evidence>
<dbReference type="GO" id="GO:0016020">
    <property type="term" value="C:membrane"/>
    <property type="evidence" value="ECO:0007669"/>
    <property type="project" value="UniProtKB-SubCell"/>
</dbReference>
<dbReference type="PANTHER" id="PTHR32322:SF2">
    <property type="entry name" value="EAMA DOMAIN-CONTAINING PROTEIN"/>
    <property type="match status" value="1"/>
</dbReference>
<evidence type="ECO:0000256" key="6">
    <source>
        <dbReference type="SAM" id="Phobius"/>
    </source>
</evidence>
<dbReference type="eggNOG" id="COG0697">
    <property type="taxonomic scope" value="Bacteria"/>
</dbReference>
<feature type="domain" description="EamA" evidence="7">
    <location>
        <begin position="32"/>
        <end position="167"/>
    </location>
</feature>
<feature type="transmembrane region" description="Helical" evidence="6">
    <location>
        <begin position="61"/>
        <end position="83"/>
    </location>
</feature>
<dbReference type="RefSeq" id="WP_015750362.1">
    <property type="nucleotide sequence ID" value="NC_013235.1"/>
</dbReference>